<reference evidence="1 2" key="1">
    <citation type="journal article" date="2013" name="Mar. Genomics">
        <title>Expression of sulfatases in Rhodopirellula baltica and the diversity of sulfatases in the genus Rhodopirellula.</title>
        <authorList>
            <person name="Wegner C.E."/>
            <person name="Richter-Heitmann T."/>
            <person name="Klindworth A."/>
            <person name="Klockow C."/>
            <person name="Richter M."/>
            <person name="Achstetter T."/>
            <person name="Glockner F.O."/>
            <person name="Harder J."/>
        </authorList>
    </citation>
    <scope>NUCLEOTIDE SEQUENCE [LARGE SCALE GENOMIC DNA]</scope>
    <source>
        <strain evidence="1 2">SM1</strain>
    </source>
</reference>
<protein>
    <submittedName>
        <fullName evidence="1">Uncharacterized protein</fullName>
    </submittedName>
</protein>
<dbReference type="EMBL" id="ANOG01001025">
    <property type="protein sequence ID" value="EMI15890.1"/>
    <property type="molecule type" value="Genomic_DNA"/>
</dbReference>
<organism evidence="1 2">
    <name type="scientific">Rhodopirellula maiorica SM1</name>
    <dbReference type="NCBI Taxonomy" id="1265738"/>
    <lineage>
        <taxon>Bacteria</taxon>
        <taxon>Pseudomonadati</taxon>
        <taxon>Planctomycetota</taxon>
        <taxon>Planctomycetia</taxon>
        <taxon>Pirellulales</taxon>
        <taxon>Pirellulaceae</taxon>
        <taxon>Novipirellula</taxon>
    </lineage>
</organism>
<dbReference type="Proteomes" id="UP000011991">
    <property type="component" value="Unassembled WGS sequence"/>
</dbReference>
<accession>M5R942</accession>
<keyword evidence="2" id="KW-1185">Reference proteome</keyword>
<name>M5R942_9BACT</name>
<comment type="caution">
    <text evidence="1">The sequence shown here is derived from an EMBL/GenBank/DDBJ whole genome shotgun (WGS) entry which is preliminary data.</text>
</comment>
<sequence length="60" mass="6783">MFSEGHEPYGVNTAFQTICNKILMANLLPNVFLVAERREPSGLNRPFYSLRPGGLRRTAM</sequence>
<evidence type="ECO:0000313" key="2">
    <source>
        <dbReference type="Proteomes" id="UP000011991"/>
    </source>
</evidence>
<gene>
    <name evidence="1" type="ORF">RMSM_07177</name>
</gene>
<proteinExistence type="predicted"/>
<dbReference type="AlphaFoldDB" id="M5R942"/>
<evidence type="ECO:0000313" key="1">
    <source>
        <dbReference type="EMBL" id="EMI15890.1"/>
    </source>
</evidence>